<sequence>MVKGNKQTTNDAASESHEIRALTDRLSGEVNARLDKFDQTILELKQKIESSKAQGEGGKGVESAMNAASAGDENPSTLRTKLNSRVDFPILVTFNLCSICELDVLLLLISTFKEEENMKRRRKLTLTATGRNEKRKKCLCVFCVKILPMEDEREGVVDVPTVDPVTTEEKKEDMANNILRHTKVVPSLLGIMGSDPIVLMGAGGTSHNFISM</sequence>
<organism evidence="2 3">
    <name type="scientific">Datura stramonium</name>
    <name type="common">Jimsonweed</name>
    <name type="synonym">Common thornapple</name>
    <dbReference type="NCBI Taxonomy" id="4076"/>
    <lineage>
        <taxon>Eukaryota</taxon>
        <taxon>Viridiplantae</taxon>
        <taxon>Streptophyta</taxon>
        <taxon>Embryophyta</taxon>
        <taxon>Tracheophyta</taxon>
        <taxon>Spermatophyta</taxon>
        <taxon>Magnoliopsida</taxon>
        <taxon>eudicotyledons</taxon>
        <taxon>Gunneridae</taxon>
        <taxon>Pentapetalae</taxon>
        <taxon>asterids</taxon>
        <taxon>lamiids</taxon>
        <taxon>Solanales</taxon>
        <taxon>Solanaceae</taxon>
        <taxon>Solanoideae</taxon>
        <taxon>Datureae</taxon>
        <taxon>Datura</taxon>
    </lineage>
</organism>
<comment type="caution">
    <text evidence="2">The sequence shown here is derived from an EMBL/GenBank/DDBJ whole genome shotgun (WGS) entry which is preliminary data.</text>
</comment>
<keyword evidence="3" id="KW-1185">Reference proteome</keyword>
<dbReference type="EMBL" id="JACEIK010000106">
    <property type="protein sequence ID" value="MCD7449799.1"/>
    <property type="molecule type" value="Genomic_DNA"/>
</dbReference>
<dbReference type="Proteomes" id="UP000823775">
    <property type="component" value="Unassembled WGS sequence"/>
</dbReference>
<evidence type="ECO:0000313" key="2">
    <source>
        <dbReference type="EMBL" id="MCD7449799.1"/>
    </source>
</evidence>
<feature type="compositionally biased region" description="Polar residues" evidence="1">
    <location>
        <begin position="1"/>
        <end position="13"/>
    </location>
</feature>
<gene>
    <name evidence="2" type="ORF">HAX54_001536</name>
</gene>
<protein>
    <submittedName>
        <fullName evidence="2">Uncharacterized protein</fullName>
    </submittedName>
</protein>
<reference evidence="2 3" key="1">
    <citation type="journal article" date="2021" name="BMC Genomics">
        <title>Datura genome reveals duplications of psychoactive alkaloid biosynthetic genes and high mutation rate following tissue culture.</title>
        <authorList>
            <person name="Rajewski A."/>
            <person name="Carter-House D."/>
            <person name="Stajich J."/>
            <person name="Litt A."/>
        </authorList>
    </citation>
    <scope>NUCLEOTIDE SEQUENCE [LARGE SCALE GENOMIC DNA]</scope>
    <source>
        <strain evidence="2">AR-01</strain>
    </source>
</reference>
<proteinExistence type="predicted"/>
<feature type="region of interest" description="Disordered" evidence="1">
    <location>
        <begin position="1"/>
        <end position="20"/>
    </location>
</feature>
<evidence type="ECO:0000256" key="1">
    <source>
        <dbReference type="SAM" id="MobiDB-lite"/>
    </source>
</evidence>
<evidence type="ECO:0000313" key="3">
    <source>
        <dbReference type="Proteomes" id="UP000823775"/>
    </source>
</evidence>
<accession>A0ABS8RVY4</accession>
<name>A0ABS8RVY4_DATST</name>
<feature type="region of interest" description="Disordered" evidence="1">
    <location>
        <begin position="52"/>
        <end position="76"/>
    </location>
</feature>